<dbReference type="SMART" id="SM00530">
    <property type="entry name" value="HTH_XRE"/>
    <property type="match status" value="1"/>
</dbReference>
<dbReference type="RefSeq" id="WP_091276263.1">
    <property type="nucleotide sequence ID" value="NZ_FMCW01000003.1"/>
</dbReference>
<gene>
    <name evidence="2" type="ORF">GA0070558_103168</name>
</gene>
<dbReference type="Pfam" id="PF19054">
    <property type="entry name" value="DUF5753"/>
    <property type="match status" value="1"/>
</dbReference>
<dbReference type="AlphaFoldDB" id="A0A1C4UG14"/>
<sequence>MVDEQAATLRAQWIGQQLRAMRESARLTLKDMGDYINRNASTVSRMESGTIPPRVPEVLAYLDLCGVDDSRRREDLKTMAQDAWQKGWWDGFSANLAGSLIDWIWLESRATEIRSFQASVVPGLLQTRAYAEALIRAWDDSADDEQIARFVEVRMQRQQRLEEPEPVRLSTVIDEGALRRVVGGPKVMRAQLAHLRKMAGWPNVEVMILPAGAGAHACPDGTFDVFRMRRPYPPAGCVSTAVGAVVVEGEKAESLHQRYDRLRRAALRNGAAQRILFDLEARLE</sequence>
<evidence type="ECO:0000313" key="2">
    <source>
        <dbReference type="EMBL" id="SCE70571.1"/>
    </source>
</evidence>
<reference evidence="2 3" key="1">
    <citation type="submission" date="2016-06" db="EMBL/GenBank/DDBJ databases">
        <authorList>
            <person name="Kjaerup R.B."/>
            <person name="Dalgaard T.S."/>
            <person name="Juul-Madsen H.R."/>
        </authorList>
    </citation>
    <scope>NUCLEOTIDE SEQUENCE [LARGE SCALE GENOMIC DNA]</scope>
    <source>
        <strain evidence="2 3">DSM 45626</strain>
    </source>
</reference>
<dbReference type="PROSITE" id="PS50943">
    <property type="entry name" value="HTH_CROC1"/>
    <property type="match status" value="1"/>
</dbReference>
<proteinExistence type="predicted"/>
<accession>A0A1C4UG14</accession>
<organism evidence="2 3">
    <name type="scientific">Micromonospora haikouensis</name>
    <dbReference type="NCBI Taxonomy" id="686309"/>
    <lineage>
        <taxon>Bacteria</taxon>
        <taxon>Bacillati</taxon>
        <taxon>Actinomycetota</taxon>
        <taxon>Actinomycetes</taxon>
        <taxon>Micromonosporales</taxon>
        <taxon>Micromonosporaceae</taxon>
        <taxon>Micromonospora</taxon>
    </lineage>
</organism>
<dbReference type="InterPro" id="IPR010982">
    <property type="entry name" value="Lambda_DNA-bd_dom_sf"/>
</dbReference>
<name>A0A1C4UG14_9ACTN</name>
<dbReference type="Proteomes" id="UP000199375">
    <property type="component" value="Unassembled WGS sequence"/>
</dbReference>
<dbReference type="EMBL" id="FMCW01000003">
    <property type="protein sequence ID" value="SCE70571.1"/>
    <property type="molecule type" value="Genomic_DNA"/>
</dbReference>
<protein>
    <submittedName>
        <fullName evidence="2">Helix-turn-helix domain-containing protein</fullName>
    </submittedName>
</protein>
<feature type="domain" description="HTH cro/C1-type" evidence="1">
    <location>
        <begin position="18"/>
        <end position="72"/>
    </location>
</feature>
<dbReference type="SUPFAM" id="SSF47413">
    <property type="entry name" value="lambda repressor-like DNA-binding domains"/>
    <property type="match status" value="1"/>
</dbReference>
<dbReference type="Pfam" id="PF13560">
    <property type="entry name" value="HTH_31"/>
    <property type="match status" value="1"/>
</dbReference>
<dbReference type="Gene3D" id="1.10.260.40">
    <property type="entry name" value="lambda repressor-like DNA-binding domains"/>
    <property type="match status" value="1"/>
</dbReference>
<evidence type="ECO:0000313" key="3">
    <source>
        <dbReference type="Proteomes" id="UP000199375"/>
    </source>
</evidence>
<dbReference type="InterPro" id="IPR001387">
    <property type="entry name" value="Cro/C1-type_HTH"/>
</dbReference>
<dbReference type="GO" id="GO:0003677">
    <property type="term" value="F:DNA binding"/>
    <property type="evidence" value="ECO:0007669"/>
    <property type="project" value="InterPro"/>
</dbReference>
<dbReference type="InterPro" id="IPR043917">
    <property type="entry name" value="DUF5753"/>
</dbReference>
<evidence type="ECO:0000259" key="1">
    <source>
        <dbReference type="PROSITE" id="PS50943"/>
    </source>
</evidence>
<dbReference type="CDD" id="cd00093">
    <property type="entry name" value="HTH_XRE"/>
    <property type="match status" value="1"/>
</dbReference>